<evidence type="ECO:0000256" key="1">
    <source>
        <dbReference type="ARBA" id="ARBA00022679"/>
    </source>
</evidence>
<dbReference type="GO" id="GO:0016787">
    <property type="term" value="F:hydrolase activity"/>
    <property type="evidence" value="ECO:0007669"/>
    <property type="project" value="UniProtKB-KW"/>
</dbReference>
<evidence type="ECO:0000256" key="5">
    <source>
        <dbReference type="ARBA" id="ARBA00022801"/>
    </source>
</evidence>
<evidence type="ECO:0000259" key="7">
    <source>
        <dbReference type="Pfam" id="PF17917"/>
    </source>
</evidence>
<keyword evidence="2" id="KW-0548">Nucleotidyltransferase</keyword>
<accession>A0AAV8SNG6</accession>
<dbReference type="InterPro" id="IPR043502">
    <property type="entry name" value="DNA/RNA_pol_sf"/>
</dbReference>
<evidence type="ECO:0000313" key="8">
    <source>
        <dbReference type="EMBL" id="KAJ8753483.1"/>
    </source>
</evidence>
<dbReference type="Proteomes" id="UP001159364">
    <property type="component" value="Linkage Group LG10"/>
</dbReference>
<name>A0AAV8SNG6_9ROSI</name>
<keyword evidence="6" id="KW-0695">RNA-directed DNA polymerase</keyword>
<dbReference type="CDD" id="cd09274">
    <property type="entry name" value="RNase_HI_RT_Ty3"/>
    <property type="match status" value="1"/>
</dbReference>
<dbReference type="Pfam" id="PF17917">
    <property type="entry name" value="RT_RNaseH"/>
    <property type="match status" value="1"/>
</dbReference>
<evidence type="ECO:0000313" key="9">
    <source>
        <dbReference type="Proteomes" id="UP001159364"/>
    </source>
</evidence>
<gene>
    <name evidence="8" type="ORF">K2173_019882</name>
</gene>
<evidence type="ECO:0000256" key="6">
    <source>
        <dbReference type="ARBA" id="ARBA00022918"/>
    </source>
</evidence>
<dbReference type="GO" id="GO:0003964">
    <property type="term" value="F:RNA-directed DNA polymerase activity"/>
    <property type="evidence" value="ECO:0007669"/>
    <property type="project" value="UniProtKB-KW"/>
</dbReference>
<dbReference type="GO" id="GO:0004519">
    <property type="term" value="F:endonuclease activity"/>
    <property type="evidence" value="ECO:0007669"/>
    <property type="project" value="UniProtKB-KW"/>
</dbReference>
<keyword evidence="9" id="KW-1185">Reference proteome</keyword>
<sequence>MAKAKLDAQFGKFLEVLKKLYINIPFTDALSQMPFYAKFLKEILSNKRKLEEHETVGLIIECSVAIQNKVPPKLKDPRSSVSLMRLSLCKKLDLGELTPTTIALQLADRFVEYSIGMLEGIPIKVGEDNRTPIILGRIDVIDSIVNTHFSKQQSDDFLEHCLITNGTPSDEIPKVAMIAKALANHLANYKAKEEQFEVLEVDQPTEVKAPEVELNPLPSILRLKDALVTASIMQAPDWDLPFEVMCDASDHDLGAVLGQRKENKPYAIYYAIHTLDEAHINYVTIEKEFLAVIFAFNKFRSYLINSNVVVFIDHATIWKLLKKKDSKPCIIQWVLLLQEFDLEIKDKAGTENVVADHLYRITVSSKDCPIDDSIMGEQLLAISSLATP</sequence>
<dbReference type="PANTHER" id="PTHR34072">
    <property type="entry name" value="ENZYMATIC POLYPROTEIN-RELATED"/>
    <property type="match status" value="1"/>
</dbReference>
<dbReference type="SUPFAM" id="SSF56672">
    <property type="entry name" value="DNA/RNA polymerases"/>
    <property type="match status" value="1"/>
</dbReference>
<organism evidence="8 9">
    <name type="scientific">Erythroxylum novogranatense</name>
    <dbReference type="NCBI Taxonomy" id="1862640"/>
    <lineage>
        <taxon>Eukaryota</taxon>
        <taxon>Viridiplantae</taxon>
        <taxon>Streptophyta</taxon>
        <taxon>Embryophyta</taxon>
        <taxon>Tracheophyta</taxon>
        <taxon>Spermatophyta</taxon>
        <taxon>Magnoliopsida</taxon>
        <taxon>eudicotyledons</taxon>
        <taxon>Gunneridae</taxon>
        <taxon>Pentapetalae</taxon>
        <taxon>rosids</taxon>
        <taxon>fabids</taxon>
        <taxon>Malpighiales</taxon>
        <taxon>Erythroxylaceae</taxon>
        <taxon>Erythroxylum</taxon>
    </lineage>
</organism>
<proteinExistence type="predicted"/>
<protein>
    <recommendedName>
        <fullName evidence="7">Reverse transcriptase RNase H-like domain-containing protein</fullName>
    </recommendedName>
</protein>
<evidence type="ECO:0000256" key="2">
    <source>
        <dbReference type="ARBA" id="ARBA00022695"/>
    </source>
</evidence>
<dbReference type="AlphaFoldDB" id="A0AAV8SNG6"/>
<reference evidence="8 9" key="1">
    <citation type="submission" date="2021-09" db="EMBL/GenBank/DDBJ databases">
        <title>Genomic insights and catalytic innovation underlie evolution of tropane alkaloids biosynthesis.</title>
        <authorList>
            <person name="Wang Y.-J."/>
            <person name="Tian T."/>
            <person name="Huang J.-P."/>
            <person name="Huang S.-X."/>
        </authorList>
    </citation>
    <scope>NUCLEOTIDE SEQUENCE [LARGE SCALE GENOMIC DNA]</scope>
    <source>
        <strain evidence="8">KIB-2018</strain>
        <tissue evidence="8">Leaf</tissue>
    </source>
</reference>
<keyword evidence="3" id="KW-0540">Nuclease</keyword>
<dbReference type="PANTHER" id="PTHR34072:SF57">
    <property type="entry name" value="RNA-DIRECTED DNA POLYMERASE"/>
    <property type="match status" value="1"/>
</dbReference>
<keyword evidence="5" id="KW-0378">Hydrolase</keyword>
<dbReference type="EMBL" id="JAIWQS010000010">
    <property type="protein sequence ID" value="KAJ8753483.1"/>
    <property type="molecule type" value="Genomic_DNA"/>
</dbReference>
<comment type="caution">
    <text evidence="8">The sequence shown here is derived from an EMBL/GenBank/DDBJ whole genome shotgun (WGS) entry which is preliminary data.</text>
</comment>
<evidence type="ECO:0000256" key="4">
    <source>
        <dbReference type="ARBA" id="ARBA00022759"/>
    </source>
</evidence>
<evidence type="ECO:0000256" key="3">
    <source>
        <dbReference type="ARBA" id="ARBA00022722"/>
    </source>
</evidence>
<keyword evidence="4" id="KW-0255">Endonuclease</keyword>
<dbReference type="InterPro" id="IPR041373">
    <property type="entry name" value="RT_RNaseH"/>
</dbReference>
<keyword evidence="1" id="KW-0808">Transferase</keyword>
<feature type="domain" description="Reverse transcriptase RNase H-like" evidence="7">
    <location>
        <begin position="237"/>
        <end position="340"/>
    </location>
</feature>